<evidence type="ECO:0000313" key="3">
    <source>
        <dbReference type="Proteomes" id="UP000028582"/>
    </source>
</evidence>
<dbReference type="OrthoDB" id="126617at2759"/>
<dbReference type="AlphaFoldDB" id="A0A080YWP5"/>
<reference evidence="2 3" key="1">
    <citation type="submission" date="2013-11" db="EMBL/GenBank/DDBJ databases">
        <title>The Genome Sequence of Phytophthora parasitica P1976.</title>
        <authorList>
            <consortium name="The Broad Institute Genomics Platform"/>
            <person name="Russ C."/>
            <person name="Tyler B."/>
            <person name="Panabieres F."/>
            <person name="Shan W."/>
            <person name="Tripathy S."/>
            <person name="Grunwald N."/>
            <person name="Machado M."/>
            <person name="Johnson C.S."/>
            <person name="Walker B."/>
            <person name="Young S."/>
            <person name="Zeng Q."/>
            <person name="Gargeya S."/>
            <person name="Fitzgerald M."/>
            <person name="Haas B."/>
            <person name="Abouelleil A."/>
            <person name="Allen A.W."/>
            <person name="Alvarado L."/>
            <person name="Arachchi H.M."/>
            <person name="Berlin A.M."/>
            <person name="Chapman S.B."/>
            <person name="Gainer-Dewar J."/>
            <person name="Goldberg J."/>
            <person name="Griggs A."/>
            <person name="Gujja S."/>
            <person name="Hansen M."/>
            <person name="Howarth C."/>
            <person name="Imamovic A."/>
            <person name="Ireland A."/>
            <person name="Larimer J."/>
            <person name="McCowan C."/>
            <person name="Murphy C."/>
            <person name="Pearson M."/>
            <person name="Poon T.W."/>
            <person name="Priest M."/>
            <person name="Roberts A."/>
            <person name="Saif S."/>
            <person name="Shea T."/>
            <person name="Sisk P."/>
            <person name="Sykes S."/>
            <person name="Wortman J."/>
            <person name="Nusbaum C."/>
            <person name="Birren B."/>
        </authorList>
    </citation>
    <scope>NUCLEOTIDE SEQUENCE [LARGE SCALE GENOMIC DNA]</scope>
    <source>
        <strain evidence="2 3">P1976</strain>
    </source>
</reference>
<evidence type="ECO:0000256" key="1">
    <source>
        <dbReference type="SAM" id="MobiDB-lite"/>
    </source>
</evidence>
<protein>
    <submittedName>
        <fullName evidence="2">Uncharacterized protein</fullName>
    </submittedName>
</protein>
<organism evidence="2 3">
    <name type="scientific">Phytophthora nicotianae P1976</name>
    <dbReference type="NCBI Taxonomy" id="1317066"/>
    <lineage>
        <taxon>Eukaryota</taxon>
        <taxon>Sar</taxon>
        <taxon>Stramenopiles</taxon>
        <taxon>Oomycota</taxon>
        <taxon>Peronosporomycetes</taxon>
        <taxon>Peronosporales</taxon>
        <taxon>Peronosporaceae</taxon>
        <taxon>Phytophthora</taxon>
    </lineage>
</organism>
<dbReference type="EMBL" id="ANJA01004750">
    <property type="protein sequence ID" value="ETO58806.1"/>
    <property type="molecule type" value="Genomic_DNA"/>
</dbReference>
<sequence length="56" mass="6327">MKTQQKLDHVRKSAVTNPPAPSPSAEDVPGAEDVDPVEIQQERRRRIATAQYEEQK</sequence>
<gene>
    <name evidence="2" type="ORF">F444_22810</name>
</gene>
<accession>A0A080YWP5</accession>
<proteinExistence type="predicted"/>
<name>A0A080YWP5_PHYNI</name>
<dbReference type="Proteomes" id="UP000028582">
    <property type="component" value="Unassembled WGS sequence"/>
</dbReference>
<comment type="caution">
    <text evidence="2">The sequence shown here is derived from an EMBL/GenBank/DDBJ whole genome shotgun (WGS) entry which is preliminary data.</text>
</comment>
<feature type="compositionally biased region" description="Basic and acidic residues" evidence="1">
    <location>
        <begin position="1"/>
        <end position="11"/>
    </location>
</feature>
<evidence type="ECO:0000313" key="2">
    <source>
        <dbReference type="EMBL" id="ETO58806.1"/>
    </source>
</evidence>
<feature type="region of interest" description="Disordered" evidence="1">
    <location>
        <begin position="1"/>
        <end position="38"/>
    </location>
</feature>